<evidence type="ECO:0000259" key="1">
    <source>
        <dbReference type="Pfam" id="PF22768"/>
    </source>
</evidence>
<sequence length="275" mass="30952">MRFDKVILAGATPITLFDHKNPRSTPYTTRTIDGLGPTEVNVALAQNLEGGGLYIGRRPQLREITVNASLNPDYTIGQTPEKLREDIYRLVPVNRDRSLDFCLLLNGEELAITPVYVKRVDVSPFSKDTLFQIVLASTSEYFYKRVPLLDEAPNFNTLNPNFVNVGSAPTGFRVRVRFTGAATQFGFYRYDLPDRMLVTYNFQTNDILEINTNQGSRGVWLTRGGVMTSLIGNLSTDSTWLVLESGDNPFVTFVGIGAPQFTWQQFEYRPKYLGV</sequence>
<evidence type="ECO:0000313" key="3">
    <source>
        <dbReference type="Proteomes" id="UP000002347"/>
    </source>
</evidence>
<reference evidence="2 3" key="1">
    <citation type="journal article" date="2011" name="Appl. Environ. Microbiol.">
        <title>Genomic and functional analyses of Rhodococcus equi phages ReqiPepy6, ReqiPoco6, ReqiPine5, and ReqiDocB7.</title>
        <authorList>
            <person name="Summer E.J."/>
            <person name="Liu M."/>
            <person name="Gill J.J."/>
            <person name="Grant M."/>
            <person name="Chan-Cortes T.N."/>
            <person name="Ferguson L."/>
            <person name="Janes C."/>
            <person name="Lange K."/>
            <person name="Bertoli M."/>
            <person name="Moore C."/>
            <person name="Orchard R.C."/>
            <person name="Cohen N."/>
            <person name="Young R."/>
        </authorList>
    </citation>
    <scope>NUCLEOTIDE SEQUENCE [LARGE SCALE GENOMIC DNA]</scope>
</reference>
<protein>
    <submittedName>
        <fullName evidence="2">Gp036</fullName>
    </submittedName>
</protein>
<gene>
    <name evidence="2" type="ORF">Pepy6gene036</name>
</gene>
<dbReference type="OrthoDB" id="29828at10239"/>
<dbReference type="KEGG" id="vg:18565613"/>
<dbReference type="InterPro" id="IPR054738">
    <property type="entry name" value="Siphovirus-type_tail_C"/>
</dbReference>
<feature type="domain" description="Siphovirus-type tail component C-terminal" evidence="1">
    <location>
        <begin position="166"/>
        <end position="252"/>
    </location>
</feature>
<dbReference type="Proteomes" id="UP000002347">
    <property type="component" value="Segment"/>
</dbReference>
<dbReference type="GeneID" id="18565613"/>
<evidence type="ECO:0000313" key="2">
    <source>
        <dbReference type="EMBL" id="ADD80927.1"/>
    </source>
</evidence>
<proteinExistence type="predicted"/>
<dbReference type="EMBL" id="GU580941">
    <property type="protein sequence ID" value="ADD80927.1"/>
    <property type="molecule type" value="Genomic_DNA"/>
</dbReference>
<dbReference type="Pfam" id="PF22768">
    <property type="entry name" value="SPP1_Dit"/>
    <property type="match status" value="1"/>
</dbReference>
<organism evidence="2 3">
    <name type="scientific">Rhodococcus phage ReqiPepy6</name>
    <dbReference type="NCBI Taxonomy" id="691965"/>
    <lineage>
        <taxon>Viruses</taxon>
        <taxon>Duplodnaviria</taxon>
        <taxon>Heunggongvirae</taxon>
        <taxon>Uroviricota</taxon>
        <taxon>Caudoviricetes</taxon>
        <taxon>Pepyhexavirus</taxon>
        <taxon>Pepyhexavirus pepy6</taxon>
    </lineage>
</organism>
<keyword evidence="3" id="KW-1185">Reference proteome</keyword>
<dbReference type="RefSeq" id="YP_009017650.1">
    <property type="nucleotide sequence ID" value="NC_023735.1"/>
</dbReference>
<name>D4P7E7_9CAUD</name>
<dbReference type="Gene3D" id="2.60.120.860">
    <property type="match status" value="1"/>
</dbReference>
<accession>D4P7E7</accession>